<dbReference type="InterPro" id="IPR001516">
    <property type="entry name" value="Proton_antipo_N"/>
</dbReference>
<dbReference type="PANTHER" id="PTHR42829">
    <property type="entry name" value="NADH-UBIQUINONE OXIDOREDUCTASE CHAIN 5"/>
    <property type="match status" value="1"/>
</dbReference>
<name>A0A172DYW5_9HEMI</name>
<evidence type="ECO:0000256" key="16">
    <source>
        <dbReference type="ARBA" id="ARBA00049551"/>
    </source>
</evidence>
<evidence type="ECO:0000259" key="19">
    <source>
        <dbReference type="Pfam" id="PF00662"/>
    </source>
</evidence>
<feature type="transmembrane region" description="Helical" evidence="17">
    <location>
        <begin position="241"/>
        <end position="260"/>
    </location>
</feature>
<keyword evidence="13 17" id="KW-0830">Ubiquinone</keyword>
<feature type="transmembrane region" description="Helical" evidence="17">
    <location>
        <begin position="444"/>
        <end position="467"/>
    </location>
</feature>
<comment type="function">
    <text evidence="1">Core subunit of the mitochondrial membrane respiratory chain NADH dehydrogenase (Complex I) that is believed to belong to the minimal assembly required for catalysis. Complex I functions in the transfer of electrons from NADH to the respiratory chain. The immediate electron acceptor for the enzyme is believed to be ubiquinone.</text>
</comment>
<feature type="transmembrane region" description="Helical" evidence="17">
    <location>
        <begin position="209"/>
        <end position="229"/>
    </location>
</feature>
<evidence type="ECO:0000256" key="7">
    <source>
        <dbReference type="ARBA" id="ARBA00022692"/>
    </source>
</evidence>
<comment type="subcellular location">
    <subcellularLocation>
        <location evidence="2">Mitochondrion inner membrane</location>
        <topology evidence="2">Multi-pass membrane protein</topology>
    </subcellularLocation>
</comment>
<dbReference type="GO" id="GO:0003954">
    <property type="term" value="F:NADH dehydrogenase activity"/>
    <property type="evidence" value="ECO:0007669"/>
    <property type="project" value="TreeGrafter"/>
</dbReference>
<keyword evidence="10" id="KW-0249">Electron transport</keyword>
<feature type="transmembrane region" description="Helical" evidence="17">
    <location>
        <begin position="151"/>
        <end position="169"/>
    </location>
</feature>
<evidence type="ECO:0000256" key="6">
    <source>
        <dbReference type="ARBA" id="ARBA00022660"/>
    </source>
</evidence>
<keyword evidence="6" id="KW-0679">Respiratory chain</keyword>
<evidence type="ECO:0000256" key="14">
    <source>
        <dbReference type="ARBA" id="ARBA00023128"/>
    </source>
</evidence>
<feature type="transmembrane region" description="Helical" evidence="17">
    <location>
        <begin position="372"/>
        <end position="392"/>
    </location>
</feature>
<feature type="transmembrane region" description="Helical" evidence="17">
    <location>
        <begin position="328"/>
        <end position="352"/>
    </location>
</feature>
<evidence type="ECO:0000259" key="20">
    <source>
        <dbReference type="Pfam" id="PF06455"/>
    </source>
</evidence>
<dbReference type="GeneID" id="27985419"/>
<dbReference type="AlphaFoldDB" id="A0A172DYW5"/>
<keyword evidence="14 17" id="KW-0496">Mitochondrion</keyword>
<evidence type="ECO:0000256" key="2">
    <source>
        <dbReference type="ARBA" id="ARBA00004448"/>
    </source>
</evidence>
<organism evidence="21">
    <name type="scientific">Libiocoris heissi</name>
    <dbReference type="NCBI Taxonomy" id="1176477"/>
    <lineage>
        <taxon>Eukaryota</taxon>
        <taxon>Metazoa</taxon>
        <taxon>Ecdysozoa</taxon>
        <taxon>Arthropoda</taxon>
        <taxon>Hexapoda</taxon>
        <taxon>Insecta</taxon>
        <taxon>Pterygota</taxon>
        <taxon>Neoptera</taxon>
        <taxon>Paraneoptera</taxon>
        <taxon>Hemiptera</taxon>
        <taxon>Heteroptera</taxon>
        <taxon>Panheteroptera</taxon>
        <taxon>Pentatomomorpha</taxon>
        <taxon>Aradoidea</taxon>
        <taxon>Aradidae</taxon>
        <taxon>Carventinae</taxon>
        <taxon>Libiocoris</taxon>
    </lineage>
</organism>
<dbReference type="GO" id="GO:0015990">
    <property type="term" value="P:electron transport coupled proton transport"/>
    <property type="evidence" value="ECO:0007669"/>
    <property type="project" value="TreeGrafter"/>
</dbReference>
<keyword evidence="9" id="KW-1278">Translocase</keyword>
<reference evidence="21" key="2">
    <citation type="journal article" date="2016" name="Sci. Rep.">
        <title>Rearrangement of mitochondrial tRNA genes in flat bugs (Hemiptera: Aradidae).</title>
        <authorList>
            <person name="Song F."/>
            <person name="Li H."/>
            <person name="Shao R."/>
            <person name="Shi A."/>
            <person name="Bai X."/>
            <person name="Zheng X."/>
            <person name="Heiss E."/>
            <person name="Cai W."/>
        </authorList>
    </citation>
    <scope>NUCLEOTIDE SEQUENCE</scope>
</reference>
<feature type="transmembrane region" description="Helical" evidence="17">
    <location>
        <begin position="413"/>
        <end position="438"/>
    </location>
</feature>
<feature type="transmembrane region" description="Helical" evidence="17">
    <location>
        <begin position="267"/>
        <end position="287"/>
    </location>
</feature>
<evidence type="ECO:0000259" key="18">
    <source>
        <dbReference type="Pfam" id="PF00361"/>
    </source>
</evidence>
<feature type="transmembrane region" description="Helical" evidence="17">
    <location>
        <begin position="56"/>
        <end position="77"/>
    </location>
</feature>
<dbReference type="GO" id="GO:0042773">
    <property type="term" value="P:ATP synthesis coupled electron transport"/>
    <property type="evidence" value="ECO:0007669"/>
    <property type="project" value="InterPro"/>
</dbReference>
<evidence type="ECO:0000256" key="5">
    <source>
        <dbReference type="ARBA" id="ARBA00022448"/>
    </source>
</evidence>
<evidence type="ECO:0000256" key="11">
    <source>
        <dbReference type="ARBA" id="ARBA00022989"/>
    </source>
</evidence>
<feature type="transmembrane region" description="Helical" evidence="17">
    <location>
        <begin position="12"/>
        <end position="36"/>
    </location>
</feature>
<dbReference type="InterPro" id="IPR010934">
    <property type="entry name" value="NADH_DH_su5_C"/>
</dbReference>
<feature type="transmembrane region" description="Helical" evidence="17">
    <location>
        <begin position="175"/>
        <end position="197"/>
    </location>
</feature>
<dbReference type="GO" id="GO:0005743">
    <property type="term" value="C:mitochondrial inner membrane"/>
    <property type="evidence" value="ECO:0007669"/>
    <property type="project" value="UniProtKB-SubCell"/>
</dbReference>
<evidence type="ECO:0000256" key="13">
    <source>
        <dbReference type="ARBA" id="ARBA00023075"/>
    </source>
</evidence>
<dbReference type="GO" id="GO:0008137">
    <property type="term" value="F:NADH dehydrogenase (ubiquinone) activity"/>
    <property type="evidence" value="ECO:0007669"/>
    <property type="project" value="UniProtKB-EC"/>
</dbReference>
<feature type="domain" description="NADH:quinone oxidoreductase/Mrp antiporter transmembrane" evidence="18">
    <location>
        <begin position="106"/>
        <end position="381"/>
    </location>
</feature>
<evidence type="ECO:0000256" key="1">
    <source>
        <dbReference type="ARBA" id="ARBA00003257"/>
    </source>
</evidence>
<sequence>MFLSIYLLYGFYLLFLGLFIFFLGLYLFVYCLSFYVDWEIISFNSFLYSFSFYVDGVSFVFMGSVFIITSMVVFYSYSYMELDINSDRFLLLVILFVASMVIMIISPNLIGMLLGWDGLGLISYCLVVYFHNYGSYNAGMLTVLTNRVGDVAILLSIVFMINLGGWNYFFSMGYIYDWVVWTLIVIAAFTSSAQVPFSSWLPAAMAAPTPVSALVHSSTLVTAGVYLLFRVEYMFVDVDCSTFAFFSSLTMFMSGLGAVCEFDLSSVIALSTLSQLGMMVTILFMGMPMLSFFHLINHAFFKSLLFLCAGLIIHCFGDAQDIRFMGSVILFLPITCSCLLISSFSLCGVPFLSGFYSKHSILSFMYLNNFNFFVGFIFFLSMGLTVCYSFRLMYYCFSGYYGSSSCVLCFESYFMAFSMLFLCLISVFMGGLLSWVFYPSGFVISWFGYNFVSLFVMLLGMVLGYLISFNSYYAINLLTLKWLLSGMWFIPNLSLFLFGNCGLSTLKPALSIMDMGWSEYLISKFFIGFVNFGSMINIIFVNNSFSIFMLGSVVFLLLLLF</sequence>
<evidence type="ECO:0000256" key="8">
    <source>
        <dbReference type="ARBA" id="ARBA00022792"/>
    </source>
</evidence>
<keyword evidence="7 17" id="KW-0812">Transmembrane</keyword>
<evidence type="ECO:0000256" key="17">
    <source>
        <dbReference type="RuleBase" id="RU003404"/>
    </source>
</evidence>
<feature type="domain" description="NADH-Ubiquinone oxidoreductase (complex I) chain 5 N-terminal" evidence="19">
    <location>
        <begin position="41"/>
        <end position="89"/>
    </location>
</feature>
<comment type="similarity">
    <text evidence="17">Belongs to the complex I subunit 5 family.</text>
</comment>
<evidence type="ECO:0000256" key="3">
    <source>
        <dbReference type="ARBA" id="ARBA00012944"/>
    </source>
</evidence>
<dbReference type="InterPro" id="IPR001750">
    <property type="entry name" value="ND/Mrp_TM"/>
</dbReference>
<dbReference type="Pfam" id="PF00361">
    <property type="entry name" value="Proton_antipo_M"/>
    <property type="match status" value="1"/>
</dbReference>
<feature type="domain" description="NADH dehydrogenase subunit 5 C-terminal" evidence="20">
    <location>
        <begin position="388"/>
        <end position="560"/>
    </location>
</feature>
<keyword evidence="15 17" id="KW-0472">Membrane</keyword>
<keyword evidence="8" id="KW-0999">Mitochondrion inner membrane</keyword>
<dbReference type="CTD" id="4540"/>
<evidence type="ECO:0000256" key="15">
    <source>
        <dbReference type="ARBA" id="ARBA00023136"/>
    </source>
</evidence>
<comment type="function">
    <text evidence="17">Core subunit of the mitochondrial membrane respiratory chain NADH dehydrogenase (Complex I) which catalyzes electron transfer from NADH through the respiratory chain, using ubiquinone as an electron acceptor. Essential for the catalytic activity and assembly of complex I.</text>
</comment>
<dbReference type="Pfam" id="PF00662">
    <property type="entry name" value="Proton_antipo_N"/>
    <property type="match status" value="1"/>
</dbReference>
<geneLocation type="mitochondrion" evidence="21"/>
<evidence type="ECO:0000256" key="4">
    <source>
        <dbReference type="ARBA" id="ARBA00021096"/>
    </source>
</evidence>
<feature type="transmembrane region" description="Helical" evidence="17">
    <location>
        <begin position="113"/>
        <end position="130"/>
    </location>
</feature>
<feature type="transmembrane region" description="Helical" evidence="17">
    <location>
        <begin position="488"/>
        <end position="506"/>
    </location>
</feature>
<evidence type="ECO:0000313" key="21">
    <source>
        <dbReference type="EMBL" id="AFI54720.1"/>
    </source>
</evidence>
<feature type="transmembrane region" description="Helical" evidence="17">
    <location>
        <begin position="299"/>
        <end position="316"/>
    </location>
</feature>
<dbReference type="PRINTS" id="PR01434">
    <property type="entry name" value="NADHDHGNASE5"/>
</dbReference>
<keyword evidence="12 17" id="KW-0520">NAD</keyword>
<evidence type="ECO:0000256" key="10">
    <source>
        <dbReference type="ARBA" id="ARBA00022982"/>
    </source>
</evidence>
<dbReference type="PANTHER" id="PTHR42829:SF2">
    <property type="entry name" value="NADH-UBIQUINONE OXIDOREDUCTASE CHAIN 5"/>
    <property type="match status" value="1"/>
</dbReference>
<gene>
    <name evidence="21" type="primary">ND5</name>
</gene>
<reference evidence="21" key="1">
    <citation type="submission" date="2012-03" db="EMBL/GenBank/DDBJ databases">
        <authorList>
            <person name="Mohankumar C."/>
            <person name="Salini B."/>
            <person name="Harish M."/>
            <person name="Sooraj B."/>
        </authorList>
    </citation>
    <scope>NUCLEOTIDE SEQUENCE</scope>
</reference>
<feature type="transmembrane region" description="Helical" evidence="17">
    <location>
        <begin position="89"/>
        <end position="107"/>
    </location>
</feature>
<comment type="catalytic activity">
    <reaction evidence="16 17">
        <text>a ubiquinone + NADH + 5 H(+)(in) = a ubiquinol + NAD(+) + 4 H(+)(out)</text>
        <dbReference type="Rhea" id="RHEA:29091"/>
        <dbReference type="Rhea" id="RHEA-COMP:9565"/>
        <dbReference type="Rhea" id="RHEA-COMP:9566"/>
        <dbReference type="ChEBI" id="CHEBI:15378"/>
        <dbReference type="ChEBI" id="CHEBI:16389"/>
        <dbReference type="ChEBI" id="CHEBI:17976"/>
        <dbReference type="ChEBI" id="CHEBI:57540"/>
        <dbReference type="ChEBI" id="CHEBI:57945"/>
        <dbReference type="EC" id="7.1.1.2"/>
    </reaction>
</comment>
<protein>
    <recommendedName>
        <fullName evidence="4 17">NADH-ubiquinone oxidoreductase chain 5</fullName>
        <ecNumber evidence="3 17">7.1.1.2</ecNumber>
    </recommendedName>
</protein>
<dbReference type="EC" id="7.1.1.2" evidence="3 17"/>
<evidence type="ECO:0000256" key="12">
    <source>
        <dbReference type="ARBA" id="ARBA00023027"/>
    </source>
</evidence>
<keyword evidence="11 17" id="KW-1133">Transmembrane helix</keyword>
<proteinExistence type="inferred from homology"/>
<keyword evidence="5 17" id="KW-0813">Transport</keyword>
<dbReference type="InterPro" id="IPR003945">
    <property type="entry name" value="NU5C-like"/>
</dbReference>
<feature type="transmembrane region" description="Helical" evidence="17">
    <location>
        <begin position="526"/>
        <end position="559"/>
    </location>
</feature>
<evidence type="ECO:0000256" key="9">
    <source>
        <dbReference type="ARBA" id="ARBA00022967"/>
    </source>
</evidence>
<dbReference type="Pfam" id="PF06455">
    <property type="entry name" value="NADH5_C"/>
    <property type="match status" value="1"/>
</dbReference>
<dbReference type="EMBL" id="JQ780819">
    <property type="protein sequence ID" value="AFI54720.1"/>
    <property type="molecule type" value="Genomic_DNA"/>
</dbReference>
<dbReference type="RefSeq" id="YP_009258848.1">
    <property type="nucleotide sequence ID" value="NC_030363.1"/>
</dbReference>
<accession>A0A172DYW5</accession>